<dbReference type="Proteomes" id="UP000309676">
    <property type="component" value="Unassembled WGS sequence"/>
</dbReference>
<keyword evidence="2" id="KW-1185">Reference proteome</keyword>
<comment type="caution">
    <text evidence="1">The sequence shown here is derived from an EMBL/GenBank/DDBJ whole genome shotgun (WGS) entry which is preliminary data.</text>
</comment>
<organism evidence="1 2">
    <name type="scientific">Paenibacillus antri</name>
    <dbReference type="NCBI Taxonomy" id="2582848"/>
    <lineage>
        <taxon>Bacteria</taxon>
        <taxon>Bacillati</taxon>
        <taxon>Bacillota</taxon>
        <taxon>Bacilli</taxon>
        <taxon>Bacillales</taxon>
        <taxon>Paenibacillaceae</taxon>
        <taxon>Paenibacillus</taxon>
    </lineage>
</organism>
<gene>
    <name evidence="1" type="ORF">FE782_28710</name>
</gene>
<reference evidence="1 2" key="1">
    <citation type="submission" date="2019-05" db="EMBL/GenBank/DDBJ databases">
        <authorList>
            <person name="Narsing Rao M.P."/>
            <person name="Li W.J."/>
        </authorList>
    </citation>
    <scope>NUCLEOTIDE SEQUENCE [LARGE SCALE GENOMIC DNA]</scope>
    <source>
        <strain evidence="1 2">SYSU_K30003</strain>
    </source>
</reference>
<dbReference type="EMBL" id="VCIW01000028">
    <property type="protein sequence ID" value="TLS48840.1"/>
    <property type="molecule type" value="Genomic_DNA"/>
</dbReference>
<evidence type="ECO:0000313" key="1">
    <source>
        <dbReference type="EMBL" id="TLS48840.1"/>
    </source>
</evidence>
<dbReference type="RefSeq" id="WP_138197788.1">
    <property type="nucleotide sequence ID" value="NZ_VCIW01000028.1"/>
</dbReference>
<proteinExistence type="predicted"/>
<accession>A0A5R9G3W4</accession>
<dbReference type="OrthoDB" id="2616418at2"/>
<sequence>MYALTSGGGCLFPIQPSACYANAWMEEGEILPSLELIDKKKNGFGDMIYYIRDQRGVTSQVYEGDLAAFMKMKGVSELKEGSPLFYSRKSK</sequence>
<name>A0A5R9G3W4_9BACL</name>
<evidence type="ECO:0000313" key="2">
    <source>
        <dbReference type="Proteomes" id="UP000309676"/>
    </source>
</evidence>
<dbReference type="AlphaFoldDB" id="A0A5R9G3W4"/>
<protein>
    <submittedName>
        <fullName evidence="1">Uncharacterized protein</fullName>
    </submittedName>
</protein>